<dbReference type="PANTHER" id="PTHR13989">
    <property type="entry name" value="REPLICATION PROTEIN A-RELATED"/>
    <property type="match status" value="1"/>
</dbReference>
<dbReference type="SMR" id="A0A1I7SVQ9"/>
<name>A0A1I7SVQ9_BURXY</name>
<evidence type="ECO:0000256" key="5">
    <source>
        <dbReference type="SAM" id="MobiDB-lite"/>
    </source>
</evidence>
<evidence type="ECO:0000259" key="6">
    <source>
        <dbReference type="Pfam" id="PF08784"/>
    </source>
</evidence>
<evidence type="ECO:0000313" key="8">
    <source>
        <dbReference type="EMBL" id="CAG9098108.1"/>
    </source>
</evidence>
<gene>
    <name evidence="7" type="ORF">BXYJ_LOCUS4237</name>
</gene>
<dbReference type="EMBL" id="CAJFDI010000002">
    <property type="protein sequence ID" value="CAD5215853.1"/>
    <property type="molecule type" value="Genomic_DNA"/>
</dbReference>
<dbReference type="WBParaSite" id="BXY_1713700.1">
    <property type="protein sequence ID" value="BXY_1713700.1"/>
    <property type="gene ID" value="BXY_1713700"/>
</dbReference>
<dbReference type="OrthoDB" id="25571at2759"/>
<dbReference type="Gene3D" id="1.10.10.10">
    <property type="entry name" value="Winged helix-like DNA-binding domain superfamily/Winged helix DNA-binding domain"/>
    <property type="match status" value="1"/>
</dbReference>
<dbReference type="Gene3D" id="2.40.50.140">
    <property type="entry name" value="Nucleic acid-binding proteins"/>
    <property type="match status" value="1"/>
</dbReference>
<reference evidence="8" key="2">
    <citation type="submission" date="2020-08" db="EMBL/GenBank/DDBJ databases">
        <authorList>
            <person name="Kikuchi T."/>
        </authorList>
    </citation>
    <scope>NUCLEOTIDE SEQUENCE</scope>
    <source>
        <strain evidence="7">Ka4C1</strain>
    </source>
</reference>
<comment type="similarity">
    <text evidence="2">Belongs to the replication factor A protein 2 family.</text>
</comment>
<feature type="region of interest" description="Disordered" evidence="5">
    <location>
        <begin position="189"/>
        <end position="213"/>
    </location>
</feature>
<dbReference type="Proteomes" id="UP000582659">
    <property type="component" value="Unassembled WGS sequence"/>
</dbReference>
<dbReference type="GO" id="GO:0035861">
    <property type="term" value="C:site of double-strand break"/>
    <property type="evidence" value="ECO:0007669"/>
    <property type="project" value="TreeGrafter"/>
</dbReference>
<dbReference type="Proteomes" id="UP000659654">
    <property type="component" value="Unassembled WGS sequence"/>
</dbReference>
<dbReference type="SUPFAM" id="SSF46785">
    <property type="entry name" value="Winged helix' DNA-binding domain"/>
    <property type="match status" value="1"/>
</dbReference>
<evidence type="ECO:0000313" key="10">
    <source>
        <dbReference type="Proteomes" id="UP000659654"/>
    </source>
</evidence>
<dbReference type="eggNOG" id="KOG3108">
    <property type="taxonomic scope" value="Eukaryota"/>
</dbReference>
<evidence type="ECO:0000256" key="2">
    <source>
        <dbReference type="ARBA" id="ARBA00007815"/>
    </source>
</evidence>
<comment type="subcellular location">
    <subcellularLocation>
        <location evidence="1">Nucleus</location>
    </subcellularLocation>
</comment>
<dbReference type="InterPro" id="IPR012340">
    <property type="entry name" value="NA-bd_OB-fold"/>
</dbReference>
<dbReference type="GO" id="GO:0003697">
    <property type="term" value="F:single-stranded DNA binding"/>
    <property type="evidence" value="ECO:0007669"/>
    <property type="project" value="TreeGrafter"/>
</dbReference>
<protein>
    <submittedName>
        <fullName evidence="7">(pine wood nematode) hypothetical protein</fullName>
    </submittedName>
    <submittedName>
        <fullName evidence="11">RPA_C domain-containing protein</fullName>
    </submittedName>
</protein>
<evidence type="ECO:0000313" key="9">
    <source>
        <dbReference type="Proteomes" id="UP000095284"/>
    </source>
</evidence>
<dbReference type="EMBL" id="CAJFCV020000002">
    <property type="protein sequence ID" value="CAG9098108.1"/>
    <property type="molecule type" value="Genomic_DNA"/>
</dbReference>
<evidence type="ECO:0000256" key="4">
    <source>
        <dbReference type="ARBA" id="ARBA00023242"/>
    </source>
</evidence>
<dbReference type="AlphaFoldDB" id="A0A1I7SVQ9"/>
<dbReference type="Pfam" id="PF08784">
    <property type="entry name" value="RPA_C"/>
    <property type="match status" value="1"/>
</dbReference>
<dbReference type="GO" id="GO:0006289">
    <property type="term" value="P:nucleotide-excision repair"/>
    <property type="evidence" value="ECO:0007669"/>
    <property type="project" value="TreeGrafter"/>
</dbReference>
<keyword evidence="10" id="KW-1185">Reference proteome</keyword>
<keyword evidence="4" id="KW-0539">Nucleus</keyword>
<dbReference type="InterPro" id="IPR036388">
    <property type="entry name" value="WH-like_DNA-bd_sf"/>
</dbReference>
<dbReference type="GO" id="GO:0000724">
    <property type="term" value="P:double-strand break repair via homologous recombination"/>
    <property type="evidence" value="ECO:0007669"/>
    <property type="project" value="TreeGrafter"/>
</dbReference>
<dbReference type="FunFam" id="1.10.10.10:FF:000168">
    <property type="entry name" value="Replication protein A 32 kDa subunit"/>
    <property type="match status" value="1"/>
</dbReference>
<evidence type="ECO:0000256" key="1">
    <source>
        <dbReference type="ARBA" id="ARBA00004123"/>
    </source>
</evidence>
<dbReference type="InterPro" id="IPR036390">
    <property type="entry name" value="WH_DNA-bd_sf"/>
</dbReference>
<feature type="domain" description="Replication protein A C-terminal" evidence="6">
    <location>
        <begin position="195"/>
        <end position="277"/>
    </location>
</feature>
<evidence type="ECO:0000256" key="3">
    <source>
        <dbReference type="ARBA" id="ARBA00023125"/>
    </source>
</evidence>
<organism evidence="9 11">
    <name type="scientific">Bursaphelenchus xylophilus</name>
    <name type="common">Pinewood nematode worm</name>
    <name type="synonym">Aphelenchoides xylophilus</name>
    <dbReference type="NCBI Taxonomy" id="6326"/>
    <lineage>
        <taxon>Eukaryota</taxon>
        <taxon>Metazoa</taxon>
        <taxon>Ecdysozoa</taxon>
        <taxon>Nematoda</taxon>
        <taxon>Chromadorea</taxon>
        <taxon>Rhabditida</taxon>
        <taxon>Tylenchina</taxon>
        <taxon>Tylenchomorpha</taxon>
        <taxon>Aphelenchoidea</taxon>
        <taxon>Aphelenchoididae</taxon>
        <taxon>Bursaphelenchus</taxon>
    </lineage>
</organism>
<dbReference type="InterPro" id="IPR040260">
    <property type="entry name" value="RFA2-like"/>
</dbReference>
<dbReference type="SUPFAM" id="SSF50249">
    <property type="entry name" value="Nucleic acid-binding proteins"/>
    <property type="match status" value="1"/>
</dbReference>
<accession>A0A1I7SVQ9</accession>
<dbReference type="PANTHER" id="PTHR13989:SF16">
    <property type="entry name" value="REPLICATION PROTEIN A2"/>
    <property type="match status" value="1"/>
</dbReference>
<reference evidence="11" key="1">
    <citation type="submission" date="2016-11" db="UniProtKB">
        <authorList>
            <consortium name="WormBaseParasite"/>
        </authorList>
    </citation>
    <scope>IDENTIFICATION</scope>
</reference>
<dbReference type="GO" id="GO:0000781">
    <property type="term" value="C:chromosome, telomeric region"/>
    <property type="evidence" value="ECO:0007669"/>
    <property type="project" value="TreeGrafter"/>
</dbReference>
<proteinExistence type="inferred from homology"/>
<evidence type="ECO:0000313" key="11">
    <source>
        <dbReference type="WBParaSite" id="BXY_1713700.1"/>
    </source>
</evidence>
<evidence type="ECO:0000313" key="7">
    <source>
        <dbReference type="EMBL" id="CAD5215853.1"/>
    </source>
</evidence>
<dbReference type="GO" id="GO:0005662">
    <property type="term" value="C:DNA replication factor A complex"/>
    <property type="evidence" value="ECO:0007669"/>
    <property type="project" value="TreeGrafter"/>
</dbReference>
<sequence>MDVSFEPTMAGGGWGTDVGNVSMTQAPAASSGQFEKIPLPISLKEAATCRSEDDKFHIASFGFVNVKVIGRVETIEDSPTGERNLTLINAKEADSVSLKVILYETVQNKTDAYAEGDIVLILGKIRNFDGEVSMLAFHLQVITDPKKVECFLLEVALANRYYSNNFPERVSNEIAIELNGTVFSNAPPEVRNKPGQGQNNQSGFGGMGGPAATATTPNARGLSGVQAKIHNVIQQKGGESGIHVDEIKRSIGNVAKFDEELQHLVNEGMIYSTIDDYHYSAL</sequence>
<dbReference type="Proteomes" id="UP000095284">
    <property type="component" value="Unplaced"/>
</dbReference>
<dbReference type="GO" id="GO:0006260">
    <property type="term" value="P:DNA replication"/>
    <property type="evidence" value="ECO:0007669"/>
    <property type="project" value="TreeGrafter"/>
</dbReference>
<keyword evidence="3" id="KW-0238">DNA-binding</keyword>
<dbReference type="InterPro" id="IPR014892">
    <property type="entry name" value="RPA_C"/>
</dbReference>